<dbReference type="Gene3D" id="3.40.50.300">
    <property type="entry name" value="P-loop containing nucleotide triphosphate hydrolases"/>
    <property type="match status" value="1"/>
</dbReference>
<evidence type="ECO:0000313" key="3">
    <source>
        <dbReference type="Proteomes" id="UP000054978"/>
    </source>
</evidence>
<reference evidence="2" key="1">
    <citation type="submission" date="2016-01" db="EMBL/GenBank/DDBJ databases">
        <authorList>
            <person name="Peeters C."/>
        </authorList>
    </citation>
    <scope>NUCLEOTIDE SEQUENCE [LARGE SCALE GENOMIC DNA]</scope>
    <source>
        <strain evidence="2">LMG 29326</strain>
    </source>
</reference>
<proteinExistence type="predicted"/>
<dbReference type="Proteomes" id="UP000054978">
    <property type="component" value="Unassembled WGS sequence"/>
</dbReference>
<dbReference type="EMBL" id="FCOB02000001">
    <property type="protein sequence ID" value="SAK39920.1"/>
    <property type="molecule type" value="Genomic_DNA"/>
</dbReference>
<dbReference type="InterPro" id="IPR003593">
    <property type="entry name" value="AAA+_ATPase"/>
</dbReference>
<comment type="caution">
    <text evidence="2">The sequence shown here is derived from an EMBL/GenBank/DDBJ whole genome shotgun (WGS) entry which is preliminary data.</text>
</comment>
<dbReference type="OrthoDB" id="1373492at2"/>
<dbReference type="STRING" id="1777144.AWB83_00129"/>
<dbReference type="InterPro" id="IPR027417">
    <property type="entry name" value="P-loop_NTPase"/>
</dbReference>
<evidence type="ECO:0000313" key="2">
    <source>
        <dbReference type="EMBL" id="SAK39920.1"/>
    </source>
</evidence>
<name>A0A157Z2W6_9BURK</name>
<dbReference type="AlphaFoldDB" id="A0A157Z2W6"/>
<evidence type="ECO:0000259" key="1">
    <source>
        <dbReference type="SMART" id="SM00382"/>
    </source>
</evidence>
<organism evidence="2 3">
    <name type="scientific">Caballeronia ptereochthonis</name>
    <dbReference type="NCBI Taxonomy" id="1777144"/>
    <lineage>
        <taxon>Bacteria</taxon>
        <taxon>Pseudomonadati</taxon>
        <taxon>Pseudomonadota</taxon>
        <taxon>Betaproteobacteria</taxon>
        <taxon>Burkholderiales</taxon>
        <taxon>Burkholderiaceae</taxon>
        <taxon>Caballeronia</taxon>
    </lineage>
</organism>
<keyword evidence="3" id="KW-1185">Reference proteome</keyword>
<dbReference type="RefSeq" id="WP_087042322.1">
    <property type="nucleotide sequence ID" value="NZ_FCOB02000001.1"/>
</dbReference>
<gene>
    <name evidence="2" type="ORF">AWB83_00129</name>
</gene>
<feature type="domain" description="AAA+ ATPase" evidence="1">
    <location>
        <begin position="244"/>
        <end position="376"/>
    </location>
</feature>
<dbReference type="SMART" id="SM00382">
    <property type="entry name" value="AAA"/>
    <property type="match status" value="1"/>
</dbReference>
<dbReference type="Pfam" id="PF08378">
    <property type="entry name" value="NERD"/>
    <property type="match status" value="1"/>
</dbReference>
<dbReference type="SUPFAM" id="SSF52540">
    <property type="entry name" value="P-loop containing nucleoside triphosphate hydrolases"/>
    <property type="match status" value="1"/>
</dbReference>
<accession>A0A157Z2W6</accession>
<sequence>MNLAQESSDRVRVYVGAQIEHQSDIDVLRTVHAAVVQSRGWAYIFANFHVCGRQIDLAVFTDTTTLVIEAKSYSQPIQGGMNGPWTQLGPFGTRRIGNAYEQSLGAKNRLRDAIQDIANVDGYPNGLVAVMPDIPNGSEVTSGDFKVAVGGATQIAQMLTQRSGAILTAQQCEALARRLHLEAIATLDGAFDQRVLLSERLCATYLTSFADFYGPQAAKLVADEYDSEQGAIALADIQSMVASTSDCVVISGPSGCGKTLLTTSCAMSCIEHNCVPIFVSARDFDRRLQGLLDLEASLLDTRSISSIVSACRLLEKRIVLFVDGYNECRDDLKIALTRSLRAFSLRFGAGLVISTQHDPSCADLLSLKRILVRRPSDELKAALARIGELGSQTANCAALLRAARSGLEAALIGEACELLPAGASKFALFDAYSRKKLGSAARDGIRLLTVLASTLTERACFSVSIREFDRLADSISVGGDARDAVFRMELLYLRGDRVSFSHELFYAAFAAESVIRTSGNNASQIQLALCSPRFQSSRTFIIGGLEDTRIVNDVLEKTTNDGLLAECRRGECGTIALSIVTRRIDAVLNAMVAESRAIQFELIGEGWKGVAVAGNSIRDDTRDCTRYLKAIGDGLMDGQYIDVVMAACGHMDEAISAASKQLSAAAKERKIPLRHATFSQAYVMARTAAISQLVYSIHSGFPSHRGPPGDDFGVAIRSAWSVAKTPGQFYFLIGLTRSTEYATEVAPYVRTLLQNIRGCPYHLQLDLLNFVLYLRDAGEPYRSEMIDALEASLDKLGVVMNSLIFEALQALGGLQEAEHDHTEVVHHEIEEALNSEGADADNAAWGLFSCQFDHPFDSAYWEVIQGLDPVRKKALLTKACRGATRPYLSFLGILIRQLSDFNDPTVASAIAPWTTLPDEKAFMPQEAIEVFVAAHECLGHLGADLPLARGDVTSDAQRALLACGELLYWSSRGDVQSPQTSSHTSNARSILLDHARCASAGAFELVTSARIWDRNARRSLLDTYPDLAVRVCRDALEKRQAQVSYYDFGLHSGPIGIANFCIQVLGELGDGHDLLALNGLCDDSDCGVNALDAIRKIETRVNFK</sequence>
<protein>
    <recommendedName>
        <fullName evidence="1">AAA+ ATPase domain-containing protein</fullName>
    </recommendedName>
</protein>
<dbReference type="InterPro" id="IPR011528">
    <property type="entry name" value="NERD"/>
</dbReference>